<evidence type="ECO:0000313" key="2">
    <source>
        <dbReference type="WBParaSite" id="nRc.2.0.1.t32919-RA"/>
    </source>
</evidence>
<organism evidence="1 2">
    <name type="scientific">Romanomermis culicivorax</name>
    <name type="common">Nematode worm</name>
    <dbReference type="NCBI Taxonomy" id="13658"/>
    <lineage>
        <taxon>Eukaryota</taxon>
        <taxon>Metazoa</taxon>
        <taxon>Ecdysozoa</taxon>
        <taxon>Nematoda</taxon>
        <taxon>Enoplea</taxon>
        <taxon>Dorylaimia</taxon>
        <taxon>Mermithida</taxon>
        <taxon>Mermithoidea</taxon>
        <taxon>Mermithidae</taxon>
        <taxon>Romanomermis</taxon>
    </lineage>
</organism>
<dbReference type="Proteomes" id="UP000887565">
    <property type="component" value="Unplaced"/>
</dbReference>
<evidence type="ECO:0000313" key="1">
    <source>
        <dbReference type="Proteomes" id="UP000887565"/>
    </source>
</evidence>
<sequence length="128" mass="14284">MSPGSTHCDLSMAGPDFASYSLEVAITSIQNNLELEKRSFGISLVGCSSTDQLHREESKIGDLIVDNQEQFSMRTNSLSLQKNYEAVDNIMRGARAQKNLPQFRKKFFKASIEEKNCVPTAAPPDRKQ</sequence>
<accession>A0A915K2J6</accession>
<reference evidence="2" key="1">
    <citation type="submission" date="2022-11" db="UniProtKB">
        <authorList>
            <consortium name="WormBaseParasite"/>
        </authorList>
    </citation>
    <scope>IDENTIFICATION</scope>
</reference>
<protein>
    <submittedName>
        <fullName evidence="2">Uncharacterized protein</fullName>
    </submittedName>
</protein>
<dbReference type="AlphaFoldDB" id="A0A915K2J6"/>
<name>A0A915K2J6_ROMCU</name>
<keyword evidence="1" id="KW-1185">Reference proteome</keyword>
<dbReference type="WBParaSite" id="nRc.2.0.1.t32919-RA">
    <property type="protein sequence ID" value="nRc.2.0.1.t32919-RA"/>
    <property type="gene ID" value="nRc.2.0.1.g32919"/>
</dbReference>
<proteinExistence type="predicted"/>